<sequence>MTPNRSSLLFHRDFRRLWAGDTVSQVGAGVTVVALPLVAIGTLRATPFQASLLVMFEYLAALVIGLPAGAWVDRMRQRRVMIVGDCCRAVLLGSVPVAACLDVLSLPQLYVVAFGMSVCTAFFDVAFQSYLPRLVTAEQVVEGNVRLEVTRNVAAVGGPGLGGAVIGALTAPVAVVVNAVTFLLSALFLAGVRRPDTRPASAKAGNLRAEIAEGLRFVLGNRLLRAITISSAISNLCGTIGASVLLVLLAGQLHLSPFLCGLVFAVEAVGGLLGALLVARVVARVGQGPAMWLSMAVSAALWLLAVPMYQADWRFAIALALNGLGWVSFMTYKISAVSIRQRQCPTPLLGRVTATFRFVVWGSMPIGAVAGGVLGTYVGVRQAMWVGTLGELFAVLPVLLSPLRTTRAVPTAADGAATQPATVA</sequence>
<comment type="subcellular location">
    <subcellularLocation>
        <location evidence="1">Cell membrane</location>
        <topology evidence="1">Multi-pass membrane protein</topology>
    </subcellularLocation>
</comment>
<dbReference type="Gene3D" id="1.20.1250.20">
    <property type="entry name" value="MFS general substrate transporter like domains"/>
    <property type="match status" value="1"/>
</dbReference>
<gene>
    <name evidence="8" type="ORF">F0L68_30945</name>
</gene>
<reference evidence="8 9" key="1">
    <citation type="submission" date="2019-09" db="EMBL/GenBank/DDBJ databases">
        <title>Goodfellowia gen. nov., a new genus of the Pseudonocardineae related to Actinoalloteichus, containing Goodfellowia coeruleoviolacea gen. nov., comb. nov. gen. nov., comb. nov.</title>
        <authorList>
            <person name="Labeda D."/>
        </authorList>
    </citation>
    <scope>NUCLEOTIDE SEQUENCE [LARGE SCALE GENOMIC DNA]</scope>
    <source>
        <strain evidence="8 9">AN110305</strain>
    </source>
</reference>
<evidence type="ECO:0000313" key="8">
    <source>
        <dbReference type="EMBL" id="KAA2254033.1"/>
    </source>
</evidence>
<dbReference type="EMBL" id="VUOB01000063">
    <property type="protein sequence ID" value="KAA2254033.1"/>
    <property type="molecule type" value="Genomic_DNA"/>
</dbReference>
<dbReference type="Pfam" id="PF05977">
    <property type="entry name" value="MFS_3"/>
    <property type="match status" value="1"/>
</dbReference>
<evidence type="ECO:0000256" key="2">
    <source>
        <dbReference type="ARBA" id="ARBA00022448"/>
    </source>
</evidence>
<dbReference type="CDD" id="cd06173">
    <property type="entry name" value="MFS_MefA_like"/>
    <property type="match status" value="1"/>
</dbReference>
<dbReference type="RefSeq" id="WP_149853398.1">
    <property type="nucleotide sequence ID" value="NZ_VUOB01000063.1"/>
</dbReference>
<dbReference type="GO" id="GO:0005886">
    <property type="term" value="C:plasma membrane"/>
    <property type="evidence" value="ECO:0007669"/>
    <property type="project" value="UniProtKB-SubCell"/>
</dbReference>
<feature type="transmembrane region" description="Helical" evidence="7">
    <location>
        <begin position="164"/>
        <end position="189"/>
    </location>
</feature>
<proteinExistence type="predicted"/>
<dbReference type="PANTHER" id="PTHR23513">
    <property type="entry name" value="INTEGRAL MEMBRANE EFFLUX PROTEIN-RELATED"/>
    <property type="match status" value="1"/>
</dbReference>
<feature type="transmembrane region" description="Helical" evidence="7">
    <location>
        <begin position="255"/>
        <end position="278"/>
    </location>
</feature>
<dbReference type="InterPro" id="IPR036259">
    <property type="entry name" value="MFS_trans_sf"/>
</dbReference>
<dbReference type="PANTHER" id="PTHR23513:SF6">
    <property type="entry name" value="MAJOR FACILITATOR SUPERFAMILY ASSOCIATED DOMAIN-CONTAINING PROTEIN"/>
    <property type="match status" value="1"/>
</dbReference>
<keyword evidence="9" id="KW-1185">Reference proteome</keyword>
<feature type="transmembrane region" description="Helical" evidence="7">
    <location>
        <begin position="355"/>
        <end position="377"/>
    </location>
</feature>
<dbReference type="AlphaFoldDB" id="A0A5B2WPZ4"/>
<protein>
    <submittedName>
        <fullName evidence="8">MFS transporter</fullName>
    </submittedName>
</protein>
<feature type="transmembrane region" description="Helical" evidence="7">
    <location>
        <begin position="21"/>
        <end position="40"/>
    </location>
</feature>
<feature type="transmembrane region" description="Helical" evidence="7">
    <location>
        <begin position="109"/>
        <end position="131"/>
    </location>
</feature>
<keyword evidence="2" id="KW-0813">Transport</keyword>
<evidence type="ECO:0000256" key="4">
    <source>
        <dbReference type="ARBA" id="ARBA00022692"/>
    </source>
</evidence>
<dbReference type="Proteomes" id="UP000323454">
    <property type="component" value="Unassembled WGS sequence"/>
</dbReference>
<evidence type="ECO:0000256" key="6">
    <source>
        <dbReference type="ARBA" id="ARBA00023136"/>
    </source>
</evidence>
<dbReference type="InterPro" id="IPR010290">
    <property type="entry name" value="TM_effector"/>
</dbReference>
<feature type="transmembrane region" description="Helical" evidence="7">
    <location>
        <begin position="315"/>
        <end position="334"/>
    </location>
</feature>
<accession>A0A5B2WPZ4</accession>
<organism evidence="8 9">
    <name type="scientific">Solihabitans fulvus</name>
    <dbReference type="NCBI Taxonomy" id="1892852"/>
    <lineage>
        <taxon>Bacteria</taxon>
        <taxon>Bacillati</taxon>
        <taxon>Actinomycetota</taxon>
        <taxon>Actinomycetes</taxon>
        <taxon>Pseudonocardiales</taxon>
        <taxon>Pseudonocardiaceae</taxon>
        <taxon>Solihabitans</taxon>
    </lineage>
</organism>
<feature type="transmembrane region" description="Helical" evidence="7">
    <location>
        <begin position="290"/>
        <end position="309"/>
    </location>
</feature>
<dbReference type="OrthoDB" id="9815525at2"/>
<dbReference type="SUPFAM" id="SSF103473">
    <property type="entry name" value="MFS general substrate transporter"/>
    <property type="match status" value="1"/>
</dbReference>
<comment type="caution">
    <text evidence="8">The sequence shown here is derived from an EMBL/GenBank/DDBJ whole genome shotgun (WGS) entry which is preliminary data.</text>
</comment>
<evidence type="ECO:0000256" key="1">
    <source>
        <dbReference type="ARBA" id="ARBA00004651"/>
    </source>
</evidence>
<feature type="transmembrane region" description="Helical" evidence="7">
    <location>
        <begin position="52"/>
        <end position="72"/>
    </location>
</feature>
<keyword evidence="5 7" id="KW-1133">Transmembrane helix</keyword>
<keyword evidence="3" id="KW-1003">Cell membrane</keyword>
<reference evidence="8 9" key="2">
    <citation type="submission" date="2019-09" db="EMBL/GenBank/DDBJ databases">
        <authorList>
            <person name="Jin C."/>
        </authorList>
    </citation>
    <scope>NUCLEOTIDE SEQUENCE [LARGE SCALE GENOMIC DNA]</scope>
    <source>
        <strain evidence="8 9">AN110305</strain>
    </source>
</reference>
<evidence type="ECO:0000313" key="9">
    <source>
        <dbReference type="Proteomes" id="UP000323454"/>
    </source>
</evidence>
<keyword evidence="4 7" id="KW-0812">Transmembrane</keyword>
<evidence type="ECO:0000256" key="5">
    <source>
        <dbReference type="ARBA" id="ARBA00022989"/>
    </source>
</evidence>
<keyword evidence="6 7" id="KW-0472">Membrane</keyword>
<feature type="transmembrane region" description="Helical" evidence="7">
    <location>
        <begin position="383"/>
        <end position="400"/>
    </location>
</feature>
<evidence type="ECO:0000256" key="3">
    <source>
        <dbReference type="ARBA" id="ARBA00022475"/>
    </source>
</evidence>
<name>A0A5B2WPZ4_9PSEU</name>
<evidence type="ECO:0000256" key="7">
    <source>
        <dbReference type="SAM" id="Phobius"/>
    </source>
</evidence>
<feature type="transmembrane region" description="Helical" evidence="7">
    <location>
        <begin position="226"/>
        <end position="249"/>
    </location>
</feature>